<feature type="signal peptide" evidence="1">
    <location>
        <begin position="1"/>
        <end position="18"/>
    </location>
</feature>
<dbReference type="EMBL" id="JAPWDV010000002">
    <property type="protein sequence ID" value="KAJ6219560.1"/>
    <property type="molecule type" value="Genomic_DNA"/>
</dbReference>
<gene>
    <name evidence="2" type="ORF">RDWZM_005372</name>
</gene>
<dbReference type="OMA" id="GTHMILG"/>
<name>A0A9Q0M9B1_BLOTA</name>
<keyword evidence="1" id="KW-0732">Signal</keyword>
<proteinExistence type="predicted"/>
<organism evidence="2 3">
    <name type="scientific">Blomia tropicalis</name>
    <name type="common">Mite</name>
    <dbReference type="NCBI Taxonomy" id="40697"/>
    <lineage>
        <taxon>Eukaryota</taxon>
        <taxon>Metazoa</taxon>
        <taxon>Ecdysozoa</taxon>
        <taxon>Arthropoda</taxon>
        <taxon>Chelicerata</taxon>
        <taxon>Arachnida</taxon>
        <taxon>Acari</taxon>
        <taxon>Acariformes</taxon>
        <taxon>Sarcoptiformes</taxon>
        <taxon>Astigmata</taxon>
        <taxon>Glycyphagoidea</taxon>
        <taxon>Echimyopodidae</taxon>
        <taxon>Blomia</taxon>
    </lineage>
</organism>
<dbReference type="Proteomes" id="UP001142055">
    <property type="component" value="Chromosome 2"/>
</dbReference>
<protein>
    <submittedName>
        <fullName evidence="2">Uncharacterized protein</fullName>
    </submittedName>
</protein>
<evidence type="ECO:0000256" key="1">
    <source>
        <dbReference type="SAM" id="SignalP"/>
    </source>
</evidence>
<keyword evidence="3" id="KW-1185">Reference proteome</keyword>
<reference evidence="2" key="1">
    <citation type="submission" date="2022-12" db="EMBL/GenBank/DDBJ databases">
        <title>Genome assemblies of Blomia tropicalis.</title>
        <authorList>
            <person name="Cui Y."/>
        </authorList>
    </citation>
    <scope>NUCLEOTIDE SEQUENCE</scope>
    <source>
        <tissue evidence="2">Adult mites</tissue>
    </source>
</reference>
<evidence type="ECO:0000313" key="2">
    <source>
        <dbReference type="EMBL" id="KAJ6219560.1"/>
    </source>
</evidence>
<sequence>MLKHIIILSGCMAILVNAYGNGGGGGYGGNGQSSGGYGRSNSYGGSIVPASIQSRHSIKYYDVPSSGYVQPTSIEVGASSIPLNIIFRSASSNLNVQQYHEGARGNNQETSSEDEPHRLVHTVTKPIIQEVHEVISPFRKVIQEIRPLQEEIQTMVARGTHYGNMGGGMNGGVGGLNGGIGGGMNGGGYGGDMNGGGGFGGGMGSNGYGYKKEGGY</sequence>
<feature type="chain" id="PRO_5040363059" evidence="1">
    <location>
        <begin position="19"/>
        <end position="216"/>
    </location>
</feature>
<dbReference type="AlphaFoldDB" id="A0A9Q0M9B1"/>
<evidence type="ECO:0000313" key="3">
    <source>
        <dbReference type="Proteomes" id="UP001142055"/>
    </source>
</evidence>
<comment type="caution">
    <text evidence="2">The sequence shown here is derived from an EMBL/GenBank/DDBJ whole genome shotgun (WGS) entry which is preliminary data.</text>
</comment>
<accession>A0A9Q0M9B1</accession>